<feature type="non-terminal residue" evidence="2">
    <location>
        <position position="1"/>
    </location>
</feature>
<reference evidence="2" key="1">
    <citation type="submission" date="2023-10" db="EMBL/GenBank/DDBJ databases">
        <title>Genome assembly of Pristionchus species.</title>
        <authorList>
            <person name="Yoshida K."/>
            <person name="Sommer R.J."/>
        </authorList>
    </citation>
    <scope>NUCLEOTIDE SEQUENCE</scope>
    <source>
        <strain evidence="2">RS5133</strain>
    </source>
</reference>
<protein>
    <submittedName>
        <fullName evidence="2">Uncharacterized protein</fullName>
    </submittedName>
</protein>
<feature type="compositionally biased region" description="Low complexity" evidence="1">
    <location>
        <begin position="38"/>
        <end position="61"/>
    </location>
</feature>
<accession>A0AAV5WXS6</accession>
<dbReference type="Proteomes" id="UP001432322">
    <property type="component" value="Unassembled WGS sequence"/>
</dbReference>
<gene>
    <name evidence="2" type="ORF">PFISCL1PPCAC_26737</name>
</gene>
<evidence type="ECO:0000313" key="2">
    <source>
        <dbReference type="EMBL" id="GMT35440.1"/>
    </source>
</evidence>
<sequence length="517" mass="58078">QQQLLLHGPSGIMGAERIVNGLVEHEPPPLIPDPPGPVEESGPSTSAQSNPAVSSSSSLSANHPFRLAPTSDSKVVLPKETAPASATETLPWLENGRELQLSIDDTLKKVHEKAMRGQEEWQTLDTILKNYLSNQGATRLMVEIVKPAEVSMDVIWNRMQYEMALRKTHFNSVAKKYSASLNRMTRKMNEKCDSTGGCMPQVYFEALMRTRMAFENVALIEIEVLSNLCRLSIALLDKMFGKNNDGKTIGKMYTEMDETDKNSISQMSRLTEIRLALRIENGPVSTRELINRWREFERYAEDGAYPADATNLSKRFHKAPVEIFGKCHILFDIVDGMKKLPRFQHLTYCRRIQITLAMFYIQGHLDAEPGKYSVDDLAKIDITCNMLQQLFGTAASDPEEFQLSMGMVIAAIRNDMEIQDLMNRIMLDELQIDSEMIAARRRLMQINPSSFVRNTPPNDASTQEPKDAPSTSQSQPQPQPQSVPEPKDHASPQSQCEPANEPEAQSQPEPEPEMQST</sequence>
<comment type="caution">
    <text evidence="2">The sequence shown here is derived from an EMBL/GenBank/DDBJ whole genome shotgun (WGS) entry which is preliminary data.</text>
</comment>
<evidence type="ECO:0000256" key="1">
    <source>
        <dbReference type="SAM" id="MobiDB-lite"/>
    </source>
</evidence>
<dbReference type="AlphaFoldDB" id="A0AAV5WXS6"/>
<name>A0AAV5WXS6_9BILA</name>
<feature type="compositionally biased region" description="Polar residues" evidence="1">
    <location>
        <begin position="448"/>
        <end position="463"/>
    </location>
</feature>
<feature type="region of interest" description="Disordered" evidence="1">
    <location>
        <begin position="448"/>
        <end position="517"/>
    </location>
</feature>
<organism evidence="2 3">
    <name type="scientific">Pristionchus fissidentatus</name>
    <dbReference type="NCBI Taxonomy" id="1538716"/>
    <lineage>
        <taxon>Eukaryota</taxon>
        <taxon>Metazoa</taxon>
        <taxon>Ecdysozoa</taxon>
        <taxon>Nematoda</taxon>
        <taxon>Chromadorea</taxon>
        <taxon>Rhabditida</taxon>
        <taxon>Rhabditina</taxon>
        <taxon>Diplogasteromorpha</taxon>
        <taxon>Diplogasteroidea</taxon>
        <taxon>Neodiplogasteridae</taxon>
        <taxon>Pristionchus</taxon>
    </lineage>
</organism>
<evidence type="ECO:0000313" key="3">
    <source>
        <dbReference type="Proteomes" id="UP001432322"/>
    </source>
</evidence>
<feature type="compositionally biased region" description="Pro residues" evidence="1">
    <location>
        <begin position="28"/>
        <end position="37"/>
    </location>
</feature>
<feature type="region of interest" description="Disordered" evidence="1">
    <location>
        <begin position="17"/>
        <end position="84"/>
    </location>
</feature>
<feature type="compositionally biased region" description="Low complexity" evidence="1">
    <location>
        <begin position="497"/>
        <end position="508"/>
    </location>
</feature>
<keyword evidence="3" id="KW-1185">Reference proteome</keyword>
<dbReference type="EMBL" id="BTSY01000007">
    <property type="protein sequence ID" value="GMT35440.1"/>
    <property type="molecule type" value="Genomic_DNA"/>
</dbReference>
<proteinExistence type="predicted"/>